<name>A0A1F4ZVS6_9BACT</name>
<dbReference type="InterPro" id="IPR001816">
    <property type="entry name" value="Transl_elong_EFTs/EF1B"/>
</dbReference>
<organism evidence="7 8">
    <name type="scientific">Candidatus Amesbacteria bacterium RIFOXYB1_FULL_44_23</name>
    <dbReference type="NCBI Taxonomy" id="1797263"/>
    <lineage>
        <taxon>Bacteria</taxon>
        <taxon>Candidatus Amesiibacteriota</taxon>
    </lineage>
</organism>
<comment type="similarity">
    <text evidence="1 5">Belongs to the EF-Ts family.</text>
</comment>
<evidence type="ECO:0000313" key="8">
    <source>
        <dbReference type="Proteomes" id="UP000176424"/>
    </source>
</evidence>
<accession>A0A1F4ZVS6</accession>
<feature type="domain" description="Translation elongation factor EFTs/EF1B dimerisation" evidence="6">
    <location>
        <begin position="72"/>
        <end position="149"/>
    </location>
</feature>
<dbReference type="Proteomes" id="UP000176424">
    <property type="component" value="Unassembled WGS sequence"/>
</dbReference>
<evidence type="ECO:0000256" key="2">
    <source>
        <dbReference type="ARBA" id="ARBA00016956"/>
    </source>
</evidence>
<sequence>MKIDVEAIKKLREATGAGVADCRMALEQSKGDAKKATEILRKKGIEKADKKSDRQVKAGMVFTYAHHTGRVGVILALACETDFVAKTDDFQNLGRELALHVCASTPSNVEELLKQEYVRDPSKTIENLIKEVIGKLGENIQVLEFKVVKV</sequence>
<dbReference type="InterPro" id="IPR014039">
    <property type="entry name" value="Transl_elong_EFTs/EF1B_dimer"/>
</dbReference>
<dbReference type="SUPFAM" id="SSF46934">
    <property type="entry name" value="UBA-like"/>
    <property type="match status" value="1"/>
</dbReference>
<dbReference type="STRING" id="1797263.A2397_02240"/>
<evidence type="ECO:0000259" key="6">
    <source>
        <dbReference type="Pfam" id="PF00889"/>
    </source>
</evidence>
<dbReference type="PANTHER" id="PTHR11741">
    <property type="entry name" value="ELONGATION FACTOR TS"/>
    <property type="match status" value="1"/>
</dbReference>
<dbReference type="PANTHER" id="PTHR11741:SF0">
    <property type="entry name" value="ELONGATION FACTOR TS, MITOCHONDRIAL"/>
    <property type="match status" value="1"/>
</dbReference>
<dbReference type="HAMAP" id="MF_00050">
    <property type="entry name" value="EF_Ts"/>
    <property type="match status" value="1"/>
</dbReference>
<evidence type="ECO:0000256" key="3">
    <source>
        <dbReference type="ARBA" id="ARBA00022768"/>
    </source>
</evidence>
<comment type="function">
    <text evidence="5">Associates with the EF-Tu.GDP complex and induces the exchange of GDP to GTP. It remains bound to the aminoacyl-tRNA.EF-Tu.GTP complex up to the GTP hydrolysis stage on the ribosome.</text>
</comment>
<dbReference type="FunFam" id="1.10.8.10:FF:000001">
    <property type="entry name" value="Elongation factor Ts"/>
    <property type="match status" value="1"/>
</dbReference>
<dbReference type="SUPFAM" id="SSF54713">
    <property type="entry name" value="Elongation factor Ts (EF-Ts), dimerisation domain"/>
    <property type="match status" value="1"/>
</dbReference>
<comment type="caution">
    <text evidence="7">The sequence shown here is derived from an EMBL/GenBank/DDBJ whole genome shotgun (WGS) entry which is preliminary data.</text>
</comment>
<proteinExistence type="inferred from homology"/>
<evidence type="ECO:0000313" key="7">
    <source>
        <dbReference type="EMBL" id="OGD09484.1"/>
    </source>
</evidence>
<gene>
    <name evidence="5" type="primary">tsf</name>
    <name evidence="7" type="ORF">A2397_02240</name>
</gene>
<dbReference type="GO" id="GO:0005737">
    <property type="term" value="C:cytoplasm"/>
    <property type="evidence" value="ECO:0007669"/>
    <property type="project" value="UniProtKB-SubCell"/>
</dbReference>
<dbReference type="Pfam" id="PF00889">
    <property type="entry name" value="EF_TS"/>
    <property type="match status" value="1"/>
</dbReference>
<reference evidence="7 8" key="1">
    <citation type="journal article" date="2016" name="Nat. Commun.">
        <title>Thousands of microbial genomes shed light on interconnected biogeochemical processes in an aquifer system.</title>
        <authorList>
            <person name="Anantharaman K."/>
            <person name="Brown C.T."/>
            <person name="Hug L.A."/>
            <person name="Sharon I."/>
            <person name="Castelle C.J."/>
            <person name="Probst A.J."/>
            <person name="Thomas B.C."/>
            <person name="Singh A."/>
            <person name="Wilkins M.J."/>
            <person name="Karaoz U."/>
            <person name="Brodie E.L."/>
            <person name="Williams K.H."/>
            <person name="Hubbard S.S."/>
            <person name="Banfield J.F."/>
        </authorList>
    </citation>
    <scope>NUCLEOTIDE SEQUENCE [LARGE SCALE GENOMIC DNA]</scope>
</reference>
<dbReference type="Gene3D" id="3.30.479.20">
    <property type="entry name" value="Elongation factor Ts, dimerisation domain"/>
    <property type="match status" value="1"/>
</dbReference>
<dbReference type="AlphaFoldDB" id="A0A1F4ZVS6"/>
<dbReference type="InterPro" id="IPR036402">
    <property type="entry name" value="EF-Ts_dimer_sf"/>
</dbReference>
<comment type="subcellular location">
    <subcellularLocation>
        <location evidence="5">Cytoplasm</location>
    </subcellularLocation>
</comment>
<evidence type="ECO:0000256" key="5">
    <source>
        <dbReference type="HAMAP-Rule" id="MF_00050"/>
    </source>
</evidence>
<keyword evidence="5" id="KW-0963">Cytoplasm</keyword>
<dbReference type="InterPro" id="IPR009060">
    <property type="entry name" value="UBA-like_sf"/>
</dbReference>
<dbReference type="GO" id="GO:0003746">
    <property type="term" value="F:translation elongation factor activity"/>
    <property type="evidence" value="ECO:0007669"/>
    <property type="project" value="UniProtKB-UniRule"/>
</dbReference>
<dbReference type="NCBIfam" id="TIGR00116">
    <property type="entry name" value="tsf"/>
    <property type="match status" value="1"/>
</dbReference>
<dbReference type="Gene3D" id="1.10.8.10">
    <property type="entry name" value="DNA helicase RuvA subunit, C-terminal domain"/>
    <property type="match status" value="1"/>
</dbReference>
<dbReference type="EMBL" id="MEXR01000032">
    <property type="protein sequence ID" value="OGD09484.1"/>
    <property type="molecule type" value="Genomic_DNA"/>
</dbReference>
<evidence type="ECO:0000256" key="1">
    <source>
        <dbReference type="ARBA" id="ARBA00005532"/>
    </source>
</evidence>
<keyword evidence="3 5" id="KW-0251">Elongation factor</keyword>
<dbReference type="CDD" id="cd14275">
    <property type="entry name" value="UBA_EF-Ts"/>
    <property type="match status" value="1"/>
</dbReference>
<feature type="region of interest" description="Involved in Mg(2+) ion dislocation from EF-Tu" evidence="5">
    <location>
        <begin position="81"/>
        <end position="84"/>
    </location>
</feature>
<protein>
    <recommendedName>
        <fullName evidence="2 5">Elongation factor Ts</fullName>
        <shortName evidence="5">EF-Ts</shortName>
    </recommendedName>
</protein>
<evidence type="ECO:0000256" key="4">
    <source>
        <dbReference type="ARBA" id="ARBA00022917"/>
    </source>
</evidence>
<keyword evidence="4 5" id="KW-0648">Protein biosynthesis</keyword>